<evidence type="ECO:0000313" key="1">
    <source>
        <dbReference type="EMBL" id="PRP84495.1"/>
    </source>
</evidence>
<sequence length="59" mass="6624">MVMWEKFKRAPPGVKCGVECDSGGLELIWWGLVGPKESIQAKRMTQASISRRFGVVLCR</sequence>
<name>A0A2P6NKJ7_9EUKA</name>
<accession>A0A2P6NKJ7</accession>
<dbReference type="InParanoid" id="A0A2P6NKJ7"/>
<reference evidence="1 2" key="1">
    <citation type="journal article" date="2018" name="Genome Biol. Evol.">
        <title>Multiple Roots of Fruiting Body Formation in Amoebozoa.</title>
        <authorList>
            <person name="Hillmann F."/>
            <person name="Forbes G."/>
            <person name="Novohradska S."/>
            <person name="Ferling I."/>
            <person name="Riege K."/>
            <person name="Groth M."/>
            <person name="Westermann M."/>
            <person name="Marz M."/>
            <person name="Spaller T."/>
            <person name="Winckler T."/>
            <person name="Schaap P."/>
            <person name="Glockner G."/>
        </authorList>
    </citation>
    <scope>NUCLEOTIDE SEQUENCE [LARGE SCALE GENOMIC DNA]</scope>
    <source>
        <strain evidence="1 2">Jena</strain>
    </source>
</reference>
<gene>
    <name evidence="1" type="ORF">PROFUN_05830</name>
</gene>
<proteinExistence type="predicted"/>
<protein>
    <submittedName>
        <fullName evidence="1">Uncharacterized protein</fullName>
    </submittedName>
</protein>
<comment type="caution">
    <text evidence="1">The sequence shown here is derived from an EMBL/GenBank/DDBJ whole genome shotgun (WGS) entry which is preliminary data.</text>
</comment>
<dbReference type="AlphaFoldDB" id="A0A2P6NKJ7"/>
<keyword evidence="2" id="KW-1185">Reference proteome</keyword>
<organism evidence="1 2">
    <name type="scientific">Planoprotostelium fungivorum</name>
    <dbReference type="NCBI Taxonomy" id="1890364"/>
    <lineage>
        <taxon>Eukaryota</taxon>
        <taxon>Amoebozoa</taxon>
        <taxon>Evosea</taxon>
        <taxon>Variosea</taxon>
        <taxon>Cavosteliida</taxon>
        <taxon>Cavosteliaceae</taxon>
        <taxon>Planoprotostelium</taxon>
    </lineage>
</organism>
<evidence type="ECO:0000313" key="2">
    <source>
        <dbReference type="Proteomes" id="UP000241769"/>
    </source>
</evidence>
<dbReference type="Proteomes" id="UP000241769">
    <property type="component" value="Unassembled WGS sequence"/>
</dbReference>
<dbReference type="EMBL" id="MDYQ01000061">
    <property type="protein sequence ID" value="PRP84495.1"/>
    <property type="molecule type" value="Genomic_DNA"/>
</dbReference>